<dbReference type="OrthoDB" id="161814at2759"/>
<comment type="subcellular location">
    <subcellularLocation>
        <location evidence="1 6">Membrane</location>
        <topology evidence="1 6">Multi-pass membrane protein</topology>
    </subcellularLocation>
</comment>
<dbReference type="GO" id="GO:0005375">
    <property type="term" value="F:copper ion transmembrane transporter activity"/>
    <property type="evidence" value="ECO:0007669"/>
    <property type="project" value="UniProtKB-UniRule"/>
</dbReference>
<sequence>MDMGDSSSSNSSSSGMDMGSGSSSNACKISMMWNWNTIDACFISEQWHIRSNADYAGTIVGVFFLVILVEWTRRMAREYDRRIVKAHELRIGGAVDDSSTGKLGALTTQVPFRPTVVQQLIRSLFYVAQFGAGYMLMLLAMYYNGGIIFAIFAGAFVGHFTSSWDTIGDNEVIQKDCCC</sequence>
<organism evidence="7 8">
    <name type="scientific">Schizophyllum amplum</name>
    <dbReference type="NCBI Taxonomy" id="97359"/>
    <lineage>
        <taxon>Eukaryota</taxon>
        <taxon>Fungi</taxon>
        <taxon>Dikarya</taxon>
        <taxon>Basidiomycota</taxon>
        <taxon>Agaricomycotina</taxon>
        <taxon>Agaricomycetes</taxon>
        <taxon>Agaricomycetidae</taxon>
        <taxon>Agaricales</taxon>
        <taxon>Schizophyllaceae</taxon>
        <taxon>Schizophyllum</taxon>
    </lineage>
</organism>
<evidence type="ECO:0000313" key="7">
    <source>
        <dbReference type="EMBL" id="TRM62051.1"/>
    </source>
</evidence>
<dbReference type="GO" id="GO:0016020">
    <property type="term" value="C:membrane"/>
    <property type="evidence" value="ECO:0007669"/>
    <property type="project" value="UniProtKB-SubCell"/>
</dbReference>
<gene>
    <name evidence="7" type="ORF">BD626DRAFT_433464</name>
</gene>
<keyword evidence="5 6" id="KW-0472">Membrane</keyword>
<accession>A0A550CB68</accession>
<dbReference type="EMBL" id="VDMD01000014">
    <property type="protein sequence ID" value="TRM62051.1"/>
    <property type="molecule type" value="Genomic_DNA"/>
</dbReference>
<dbReference type="PANTHER" id="PTHR12483:SF73">
    <property type="entry name" value="COPPER TRANSPORT PROTEIN CTR3"/>
    <property type="match status" value="1"/>
</dbReference>
<proteinExistence type="inferred from homology"/>
<keyword evidence="3 6" id="KW-0812">Transmembrane</keyword>
<keyword evidence="6" id="KW-0187">Copper transport</keyword>
<comment type="similarity">
    <text evidence="2 6">Belongs to the copper transporter (Ctr) (TC 1.A.56) family. SLC31A subfamily.</text>
</comment>
<name>A0A550CB68_9AGAR</name>
<evidence type="ECO:0000256" key="4">
    <source>
        <dbReference type="ARBA" id="ARBA00022989"/>
    </source>
</evidence>
<evidence type="ECO:0000256" key="2">
    <source>
        <dbReference type="ARBA" id="ARBA00006921"/>
    </source>
</evidence>
<evidence type="ECO:0000256" key="6">
    <source>
        <dbReference type="RuleBase" id="RU367022"/>
    </source>
</evidence>
<evidence type="ECO:0000313" key="8">
    <source>
        <dbReference type="Proteomes" id="UP000320762"/>
    </source>
</evidence>
<feature type="transmembrane region" description="Helical" evidence="6">
    <location>
        <begin position="132"/>
        <end position="157"/>
    </location>
</feature>
<dbReference type="Pfam" id="PF04145">
    <property type="entry name" value="Ctr"/>
    <property type="match status" value="1"/>
</dbReference>
<feature type="transmembrane region" description="Helical" evidence="6">
    <location>
        <begin position="55"/>
        <end position="72"/>
    </location>
</feature>
<keyword evidence="8" id="KW-1185">Reference proteome</keyword>
<protein>
    <recommendedName>
        <fullName evidence="6">Copper transport protein</fullName>
    </recommendedName>
</protein>
<dbReference type="AlphaFoldDB" id="A0A550CB68"/>
<dbReference type="PANTHER" id="PTHR12483">
    <property type="entry name" value="SOLUTE CARRIER FAMILY 31 COPPER TRANSPORTERS"/>
    <property type="match status" value="1"/>
</dbReference>
<evidence type="ECO:0000256" key="1">
    <source>
        <dbReference type="ARBA" id="ARBA00004141"/>
    </source>
</evidence>
<dbReference type="InterPro" id="IPR007274">
    <property type="entry name" value="Cop_transporter"/>
</dbReference>
<comment type="caution">
    <text evidence="7">The sequence shown here is derived from an EMBL/GenBank/DDBJ whole genome shotgun (WGS) entry which is preliminary data.</text>
</comment>
<dbReference type="STRING" id="97359.A0A550CB68"/>
<keyword evidence="6" id="KW-0813">Transport</keyword>
<reference evidence="7 8" key="1">
    <citation type="journal article" date="2019" name="New Phytol.">
        <title>Comparative genomics reveals unique wood-decay strategies and fruiting body development in the Schizophyllaceae.</title>
        <authorList>
            <person name="Almasi E."/>
            <person name="Sahu N."/>
            <person name="Krizsan K."/>
            <person name="Balint B."/>
            <person name="Kovacs G.M."/>
            <person name="Kiss B."/>
            <person name="Cseklye J."/>
            <person name="Drula E."/>
            <person name="Henrissat B."/>
            <person name="Nagy I."/>
            <person name="Chovatia M."/>
            <person name="Adam C."/>
            <person name="LaButti K."/>
            <person name="Lipzen A."/>
            <person name="Riley R."/>
            <person name="Grigoriev I.V."/>
            <person name="Nagy L.G."/>
        </authorList>
    </citation>
    <scope>NUCLEOTIDE SEQUENCE [LARGE SCALE GENOMIC DNA]</scope>
    <source>
        <strain evidence="7 8">NL-1724</strain>
    </source>
</reference>
<evidence type="ECO:0000256" key="3">
    <source>
        <dbReference type="ARBA" id="ARBA00022692"/>
    </source>
</evidence>
<keyword evidence="4 6" id="KW-1133">Transmembrane helix</keyword>
<dbReference type="Proteomes" id="UP000320762">
    <property type="component" value="Unassembled WGS sequence"/>
</dbReference>
<keyword evidence="6" id="KW-0406">Ion transport</keyword>
<evidence type="ECO:0000256" key="5">
    <source>
        <dbReference type="ARBA" id="ARBA00023136"/>
    </source>
</evidence>
<keyword evidence="6" id="KW-0186">Copper</keyword>